<proteinExistence type="predicted"/>
<dbReference type="Proteomes" id="UP000664521">
    <property type="component" value="Unassembled WGS sequence"/>
</dbReference>
<name>A0A8H3IEL3_9LECA</name>
<comment type="caution">
    <text evidence="2">The sequence shown here is derived from an EMBL/GenBank/DDBJ whole genome shotgun (WGS) entry which is preliminary data.</text>
</comment>
<gene>
    <name evidence="2" type="ORF">HETSPECPRED_010186</name>
</gene>
<reference evidence="2" key="1">
    <citation type="submission" date="2021-03" db="EMBL/GenBank/DDBJ databases">
        <authorList>
            <person name="Tagirdzhanova G."/>
        </authorList>
    </citation>
    <scope>NUCLEOTIDE SEQUENCE</scope>
</reference>
<feature type="compositionally biased region" description="Polar residues" evidence="1">
    <location>
        <begin position="121"/>
        <end position="130"/>
    </location>
</feature>
<evidence type="ECO:0000256" key="1">
    <source>
        <dbReference type="SAM" id="MobiDB-lite"/>
    </source>
</evidence>
<dbReference type="EMBL" id="CAJPDS010000009">
    <property type="protein sequence ID" value="CAF9910809.1"/>
    <property type="molecule type" value="Genomic_DNA"/>
</dbReference>
<keyword evidence="3" id="KW-1185">Reference proteome</keyword>
<dbReference type="AlphaFoldDB" id="A0A8H3IEL3"/>
<protein>
    <submittedName>
        <fullName evidence="2">Uncharacterized protein</fullName>
    </submittedName>
</protein>
<evidence type="ECO:0000313" key="2">
    <source>
        <dbReference type="EMBL" id="CAF9910809.1"/>
    </source>
</evidence>
<feature type="compositionally biased region" description="Basic and acidic residues" evidence="1">
    <location>
        <begin position="181"/>
        <end position="203"/>
    </location>
</feature>
<organism evidence="2 3">
    <name type="scientific">Heterodermia speciosa</name>
    <dbReference type="NCBI Taxonomy" id="116794"/>
    <lineage>
        <taxon>Eukaryota</taxon>
        <taxon>Fungi</taxon>
        <taxon>Dikarya</taxon>
        <taxon>Ascomycota</taxon>
        <taxon>Pezizomycotina</taxon>
        <taxon>Lecanoromycetes</taxon>
        <taxon>OSLEUM clade</taxon>
        <taxon>Lecanoromycetidae</taxon>
        <taxon>Caliciales</taxon>
        <taxon>Physciaceae</taxon>
        <taxon>Heterodermia</taxon>
    </lineage>
</organism>
<feature type="compositionally biased region" description="Polar residues" evidence="1">
    <location>
        <begin position="91"/>
        <end position="109"/>
    </location>
</feature>
<feature type="compositionally biased region" description="Basic and acidic residues" evidence="1">
    <location>
        <begin position="159"/>
        <end position="174"/>
    </location>
</feature>
<dbReference type="OrthoDB" id="5418203at2759"/>
<accession>A0A8H3IEL3</accession>
<feature type="region of interest" description="Disordered" evidence="1">
    <location>
        <begin position="30"/>
        <end position="203"/>
    </location>
</feature>
<sequence length="203" mass="21858">MPRDSSQNPSAELQANAACFLLDLPPTLKTLSLHPKATPAQPPDSWEEEALTTTSSPTSSPTSNTQLPSAATEDADSIPSVPPPTPISPTHRTSNAPRSSASQNLNNLEWDNPYGAPTSPTPHTSAAGNVNGTGGSRPEKSTAAAGRMIAAGLGVRQPKKSEENKAYENAIREKERKRREIQRGKEKERVEEMERAKRGVWED</sequence>
<evidence type="ECO:0000313" key="3">
    <source>
        <dbReference type="Proteomes" id="UP000664521"/>
    </source>
</evidence>
<feature type="compositionally biased region" description="Low complexity" evidence="1">
    <location>
        <begin position="52"/>
        <end position="63"/>
    </location>
</feature>